<protein>
    <submittedName>
        <fullName evidence="1">Uncharacterized protein</fullName>
    </submittedName>
</protein>
<keyword evidence="2" id="KW-1185">Reference proteome</keyword>
<organism evidence="1 2">
    <name type="scientific">Undibacterium hunanense</name>
    <dbReference type="NCBI Taxonomy" id="2762292"/>
    <lineage>
        <taxon>Bacteria</taxon>
        <taxon>Pseudomonadati</taxon>
        <taxon>Pseudomonadota</taxon>
        <taxon>Betaproteobacteria</taxon>
        <taxon>Burkholderiales</taxon>
        <taxon>Oxalobacteraceae</taxon>
        <taxon>Undibacterium</taxon>
    </lineage>
</organism>
<dbReference type="EMBL" id="JACOGF010000003">
    <property type="protein sequence ID" value="MBC3917555.1"/>
    <property type="molecule type" value="Genomic_DNA"/>
</dbReference>
<evidence type="ECO:0000313" key="2">
    <source>
        <dbReference type="Proteomes" id="UP000650424"/>
    </source>
</evidence>
<accession>A0ABR6ZNV2</accession>
<proteinExistence type="predicted"/>
<evidence type="ECO:0000313" key="1">
    <source>
        <dbReference type="EMBL" id="MBC3917555.1"/>
    </source>
</evidence>
<sequence length="234" mass="26473">MDIYEIYAIGDQERIAISGITLEVRDELLFMNPDRVQNPSSDARLRAAEKWPGLQVFAERGHDKRIKSYFQDAIGPGFSLHGCEIAVSEHARQVLAPILGDQVRFLSLDVTGAPCKYWAFYATQYYYGELDEELSVFAPPYSSAPDQRKKLRAPAFKPDNSLRDLYVFRLPGTMDYVVPDNTYATQNFFDLVKEHELGGFNFKRIHYKGFKANPADGISLVSTGPKYLAGWEGV</sequence>
<reference evidence="1 2" key="1">
    <citation type="submission" date="2020-08" db="EMBL/GenBank/DDBJ databases">
        <title>Novel species isolated from subtropical streams in China.</title>
        <authorList>
            <person name="Lu H."/>
        </authorList>
    </citation>
    <scope>NUCLEOTIDE SEQUENCE [LARGE SCALE GENOMIC DNA]</scope>
    <source>
        <strain evidence="1 2">CY18W</strain>
    </source>
</reference>
<dbReference type="Proteomes" id="UP000650424">
    <property type="component" value="Unassembled WGS sequence"/>
</dbReference>
<comment type="caution">
    <text evidence="1">The sequence shown here is derived from an EMBL/GenBank/DDBJ whole genome shotgun (WGS) entry which is preliminary data.</text>
</comment>
<dbReference type="RefSeq" id="WP_186946758.1">
    <property type="nucleotide sequence ID" value="NZ_JACOGF010000003.1"/>
</dbReference>
<name>A0ABR6ZNV2_9BURK</name>
<gene>
    <name evidence="1" type="ORF">H8L32_08740</name>
</gene>